<name>A0A7F5R3M3_AGRPL</name>
<sequence>MWCYRRMMRIPWIQNCKNKEVLERVEEHRVLWKSMGSRRDKLQQTSASASAITEVPHAFLHLVPHFYNGSLSVFSFKYNNGDIIEKTPPVNTFTLTLLTYITKKKQTLVYS</sequence>
<dbReference type="GeneID" id="112904337"/>
<evidence type="ECO:0000313" key="1">
    <source>
        <dbReference type="Proteomes" id="UP000192223"/>
    </source>
</evidence>
<dbReference type="InParanoid" id="A0A7F5R3M3"/>
<accession>A0A7F5R3M3</accession>
<reference evidence="2" key="1">
    <citation type="submission" date="2025-08" db="UniProtKB">
        <authorList>
            <consortium name="RefSeq"/>
        </authorList>
    </citation>
    <scope>IDENTIFICATION</scope>
    <source>
        <tissue evidence="2">Entire body</tissue>
    </source>
</reference>
<gene>
    <name evidence="2" type="primary">LOC112904337</name>
</gene>
<evidence type="ECO:0000313" key="2">
    <source>
        <dbReference type="RefSeq" id="XP_025829903.1"/>
    </source>
</evidence>
<protein>
    <submittedName>
        <fullName evidence="2">Uncharacterized protein LOC112904337</fullName>
    </submittedName>
</protein>
<dbReference type="OrthoDB" id="6591873at2759"/>
<proteinExistence type="predicted"/>
<dbReference type="AlphaFoldDB" id="A0A7F5R3M3"/>
<dbReference type="KEGG" id="apln:112904337"/>
<organism evidence="1 2">
    <name type="scientific">Agrilus planipennis</name>
    <name type="common">Emerald ash borer</name>
    <name type="synonym">Agrilus marcopoli</name>
    <dbReference type="NCBI Taxonomy" id="224129"/>
    <lineage>
        <taxon>Eukaryota</taxon>
        <taxon>Metazoa</taxon>
        <taxon>Ecdysozoa</taxon>
        <taxon>Arthropoda</taxon>
        <taxon>Hexapoda</taxon>
        <taxon>Insecta</taxon>
        <taxon>Pterygota</taxon>
        <taxon>Neoptera</taxon>
        <taxon>Endopterygota</taxon>
        <taxon>Coleoptera</taxon>
        <taxon>Polyphaga</taxon>
        <taxon>Elateriformia</taxon>
        <taxon>Buprestoidea</taxon>
        <taxon>Buprestidae</taxon>
        <taxon>Agrilinae</taxon>
        <taxon>Agrilus</taxon>
    </lineage>
</organism>
<keyword evidence="1" id="KW-1185">Reference proteome</keyword>
<dbReference type="Proteomes" id="UP000192223">
    <property type="component" value="Unplaced"/>
</dbReference>
<dbReference type="RefSeq" id="XP_025829903.1">
    <property type="nucleotide sequence ID" value="XM_025974118.1"/>
</dbReference>